<keyword evidence="6 8" id="KW-0472">Membrane</keyword>
<evidence type="ECO:0000256" key="1">
    <source>
        <dbReference type="ARBA" id="ARBA00004651"/>
    </source>
</evidence>
<feature type="transmembrane region" description="Helical" evidence="8">
    <location>
        <begin position="76"/>
        <end position="99"/>
    </location>
</feature>
<dbReference type="PANTHER" id="PTHR34390:SF1">
    <property type="entry name" value="SUCCINATE TRANSPORTER SUBUNIT YJJB-RELATED"/>
    <property type="match status" value="1"/>
</dbReference>
<evidence type="ECO:0000256" key="5">
    <source>
        <dbReference type="ARBA" id="ARBA00022989"/>
    </source>
</evidence>
<proteinExistence type="inferred from homology"/>
<sequence length="148" mass="15816">MATKMVLALITVLFTGVTLRIPPSALFTAGITGMLGWTANKVAVGSGMPELVAVVIGALVVGTLGEFFARVQKQPVTVYVVSGIIPLVPGLVAYNSMLAFLENRFIDGLKLFFQAFLIASYLATGLALPPLVVRNLKIILRRGREDVK</sequence>
<protein>
    <recommendedName>
        <fullName evidence="9">Threonine/Serine exporter ThrE domain-containing protein</fullName>
    </recommendedName>
</protein>
<dbReference type="GO" id="GO:0015744">
    <property type="term" value="P:succinate transport"/>
    <property type="evidence" value="ECO:0007669"/>
    <property type="project" value="TreeGrafter"/>
</dbReference>
<comment type="similarity">
    <text evidence="7">Belongs to the ThrE exporter (TC 2.A.79) family.</text>
</comment>
<evidence type="ECO:0000259" key="9">
    <source>
        <dbReference type="Pfam" id="PF12821"/>
    </source>
</evidence>
<keyword evidence="3" id="KW-0997">Cell inner membrane</keyword>
<name>A0A0L6W3W2_9FIRM</name>
<comment type="caution">
    <text evidence="10">The sequence shown here is derived from an EMBL/GenBank/DDBJ whole genome shotgun (WGS) entry which is preliminary data.</text>
</comment>
<dbReference type="GO" id="GO:0005886">
    <property type="term" value="C:plasma membrane"/>
    <property type="evidence" value="ECO:0007669"/>
    <property type="project" value="UniProtKB-SubCell"/>
</dbReference>
<evidence type="ECO:0000256" key="6">
    <source>
        <dbReference type="ARBA" id="ARBA00023136"/>
    </source>
</evidence>
<dbReference type="AlphaFoldDB" id="A0A0L6W3W2"/>
<comment type="subcellular location">
    <subcellularLocation>
        <location evidence="1">Cell membrane</location>
        <topology evidence="1">Multi-pass membrane protein</topology>
    </subcellularLocation>
</comment>
<reference evidence="11" key="1">
    <citation type="submission" date="2015-07" db="EMBL/GenBank/DDBJ databases">
        <title>Complete Genome of Thermincola ferriacetica strain Z-0001T.</title>
        <authorList>
            <person name="Lusk B."/>
            <person name="Badalamenti J.P."/>
            <person name="Parameswaran P."/>
            <person name="Bond D.R."/>
            <person name="Torres C.I."/>
        </authorList>
    </citation>
    <scope>NUCLEOTIDE SEQUENCE [LARGE SCALE GENOMIC DNA]</scope>
    <source>
        <strain evidence="11">Z-0001</strain>
    </source>
</reference>
<keyword evidence="11" id="KW-1185">Reference proteome</keyword>
<dbReference type="InterPro" id="IPR050539">
    <property type="entry name" value="ThrE_Dicarb/AminoAcid_Exp"/>
</dbReference>
<dbReference type="Pfam" id="PF12821">
    <property type="entry name" value="ThrE_2"/>
    <property type="match status" value="1"/>
</dbReference>
<evidence type="ECO:0000313" key="10">
    <source>
        <dbReference type="EMBL" id="KNZ70156.1"/>
    </source>
</evidence>
<keyword evidence="4 8" id="KW-0812">Transmembrane</keyword>
<feature type="domain" description="Threonine/Serine exporter ThrE" evidence="9">
    <location>
        <begin position="5"/>
        <end position="131"/>
    </location>
</feature>
<dbReference type="PANTHER" id="PTHR34390">
    <property type="entry name" value="UPF0442 PROTEIN YJJB-RELATED"/>
    <property type="match status" value="1"/>
</dbReference>
<evidence type="ECO:0000256" key="4">
    <source>
        <dbReference type="ARBA" id="ARBA00022692"/>
    </source>
</evidence>
<accession>A0A0L6W3W2</accession>
<organism evidence="10 11">
    <name type="scientific">Thermincola ferriacetica</name>
    <dbReference type="NCBI Taxonomy" id="281456"/>
    <lineage>
        <taxon>Bacteria</taxon>
        <taxon>Bacillati</taxon>
        <taxon>Bacillota</taxon>
        <taxon>Clostridia</taxon>
        <taxon>Eubacteriales</taxon>
        <taxon>Thermincolaceae</taxon>
        <taxon>Thermincola</taxon>
    </lineage>
</organism>
<evidence type="ECO:0000256" key="8">
    <source>
        <dbReference type="SAM" id="Phobius"/>
    </source>
</evidence>
<dbReference type="EMBL" id="LGTE01000005">
    <property type="protein sequence ID" value="KNZ70156.1"/>
    <property type="molecule type" value="Genomic_DNA"/>
</dbReference>
<keyword evidence="5 8" id="KW-1133">Transmembrane helix</keyword>
<dbReference type="Proteomes" id="UP000037175">
    <property type="component" value="Unassembled WGS sequence"/>
</dbReference>
<dbReference type="RefSeq" id="WP_013120703.1">
    <property type="nucleotide sequence ID" value="NZ_LGTE01000005.1"/>
</dbReference>
<evidence type="ECO:0000256" key="2">
    <source>
        <dbReference type="ARBA" id="ARBA00022475"/>
    </source>
</evidence>
<feature type="transmembrane region" description="Helical" evidence="8">
    <location>
        <begin position="51"/>
        <end position="69"/>
    </location>
</feature>
<evidence type="ECO:0000313" key="11">
    <source>
        <dbReference type="Proteomes" id="UP000037175"/>
    </source>
</evidence>
<evidence type="ECO:0000256" key="3">
    <source>
        <dbReference type="ARBA" id="ARBA00022519"/>
    </source>
</evidence>
<evidence type="ECO:0000256" key="7">
    <source>
        <dbReference type="ARBA" id="ARBA00034125"/>
    </source>
</evidence>
<gene>
    <name evidence="10" type="ORF">Tfer_1025</name>
</gene>
<dbReference type="InterPro" id="IPR024528">
    <property type="entry name" value="ThrE_2"/>
</dbReference>
<feature type="transmembrane region" description="Helical" evidence="8">
    <location>
        <begin position="111"/>
        <end position="133"/>
    </location>
</feature>
<keyword evidence="2" id="KW-1003">Cell membrane</keyword>